<evidence type="ECO:0000256" key="15">
    <source>
        <dbReference type="ARBA" id="ARBA00048914"/>
    </source>
</evidence>
<reference evidence="18" key="1">
    <citation type="submission" date="2019-09" db="EMBL/GenBank/DDBJ databases">
        <title>Characterisation of the sponge microbiome using genome-centric metagenomics.</title>
        <authorList>
            <person name="Engelberts J.P."/>
            <person name="Robbins S.J."/>
            <person name="De Goeij J.M."/>
            <person name="Aranda M."/>
            <person name="Bell S.C."/>
            <person name="Webster N.S."/>
        </authorList>
    </citation>
    <scope>NUCLEOTIDE SEQUENCE</scope>
    <source>
        <strain evidence="18">SB0676_bin_10</strain>
    </source>
</reference>
<comment type="function">
    <text evidence="2 16">Cell wall formation.</text>
</comment>
<comment type="caution">
    <text evidence="18">The sequence shown here is derived from an EMBL/GenBank/DDBJ whole genome shotgun (WGS) entry which is preliminary data.</text>
</comment>
<evidence type="ECO:0000256" key="4">
    <source>
        <dbReference type="ARBA" id="ARBA00004752"/>
    </source>
</evidence>
<dbReference type="InterPro" id="IPR016169">
    <property type="entry name" value="FAD-bd_PCMH_sub2"/>
</dbReference>
<dbReference type="HAMAP" id="MF_00037">
    <property type="entry name" value="MurB"/>
    <property type="match status" value="1"/>
</dbReference>
<evidence type="ECO:0000256" key="12">
    <source>
        <dbReference type="ARBA" id="ARBA00023002"/>
    </source>
</evidence>
<evidence type="ECO:0000256" key="5">
    <source>
        <dbReference type="ARBA" id="ARBA00022490"/>
    </source>
</evidence>
<dbReference type="InterPro" id="IPR003170">
    <property type="entry name" value="MurB"/>
</dbReference>
<dbReference type="InterPro" id="IPR006094">
    <property type="entry name" value="Oxid_FAD_bind_N"/>
</dbReference>
<dbReference type="InterPro" id="IPR016167">
    <property type="entry name" value="FAD-bd_PCMH_sub1"/>
</dbReference>
<evidence type="ECO:0000256" key="11">
    <source>
        <dbReference type="ARBA" id="ARBA00022984"/>
    </source>
</evidence>
<organism evidence="18">
    <name type="scientific">Synechococcus sp. SB0676_bin_10</name>
    <dbReference type="NCBI Taxonomy" id="2604869"/>
    <lineage>
        <taxon>Bacteria</taxon>
        <taxon>Bacillati</taxon>
        <taxon>Cyanobacteriota</taxon>
        <taxon>Cyanophyceae</taxon>
        <taxon>Synechococcales</taxon>
        <taxon>Synechococcaceae</taxon>
        <taxon>Synechococcus</taxon>
    </lineage>
</organism>
<sequence length="314" mass="33635">MSPVSLPTTVRPNQPLAGLTSWKVGGSAEYLAQPCSVDQLVNVVQWAVAMGLSIHPIGAGSNLLVSDEGVQGLSLGLRRLQGVRFDPTTGLIESYAGEPLPTLARKAARAGLKGLEWLAGIPGTIGGAVAMNAGCQGSCLAERLVDAELLDPGTGKSWRLREQDMAFGYRHSLLQDMAAAQTPWVVISARLRTSPGHHPQRLLQTIKANLSRRHSTQPCNLPCGGSVFRNPLPMKAGQLIDVLGLKGQRRGDAEISTVHANFIVNRGRAKARHIQALIHLVQDSVMRGKNIPLQTEIKHLGRFDFNQSSPSPVG</sequence>
<dbReference type="EC" id="1.3.1.98" evidence="16"/>
<evidence type="ECO:0000256" key="9">
    <source>
        <dbReference type="ARBA" id="ARBA00022857"/>
    </source>
</evidence>
<evidence type="ECO:0000256" key="7">
    <source>
        <dbReference type="ARBA" id="ARBA00022630"/>
    </source>
</evidence>
<dbReference type="AlphaFoldDB" id="A0A6B1FBG5"/>
<evidence type="ECO:0000256" key="16">
    <source>
        <dbReference type="HAMAP-Rule" id="MF_00037"/>
    </source>
</evidence>
<keyword evidence="9 16" id="KW-0521">NADP</keyword>
<evidence type="ECO:0000256" key="10">
    <source>
        <dbReference type="ARBA" id="ARBA00022960"/>
    </source>
</evidence>
<comment type="catalytic activity">
    <reaction evidence="15 16">
        <text>UDP-N-acetyl-alpha-D-muramate + NADP(+) = UDP-N-acetyl-3-O-(1-carboxyvinyl)-alpha-D-glucosamine + NADPH + H(+)</text>
        <dbReference type="Rhea" id="RHEA:12248"/>
        <dbReference type="ChEBI" id="CHEBI:15378"/>
        <dbReference type="ChEBI" id="CHEBI:57783"/>
        <dbReference type="ChEBI" id="CHEBI:58349"/>
        <dbReference type="ChEBI" id="CHEBI:68483"/>
        <dbReference type="ChEBI" id="CHEBI:70757"/>
        <dbReference type="EC" id="1.3.1.98"/>
    </reaction>
</comment>
<dbReference type="GO" id="GO:0071555">
    <property type="term" value="P:cell wall organization"/>
    <property type="evidence" value="ECO:0007669"/>
    <property type="project" value="UniProtKB-KW"/>
</dbReference>
<keyword evidence="11 16" id="KW-0573">Peptidoglycan synthesis</keyword>
<dbReference type="GO" id="GO:0005829">
    <property type="term" value="C:cytosol"/>
    <property type="evidence" value="ECO:0007669"/>
    <property type="project" value="TreeGrafter"/>
</dbReference>
<feature type="domain" description="FAD-binding PCMH-type" evidence="17">
    <location>
        <begin position="23"/>
        <end position="196"/>
    </location>
</feature>
<evidence type="ECO:0000256" key="6">
    <source>
        <dbReference type="ARBA" id="ARBA00022618"/>
    </source>
</evidence>
<dbReference type="GO" id="GO:0008360">
    <property type="term" value="P:regulation of cell shape"/>
    <property type="evidence" value="ECO:0007669"/>
    <property type="project" value="UniProtKB-KW"/>
</dbReference>
<dbReference type="SUPFAM" id="SSF56176">
    <property type="entry name" value="FAD-binding/transporter-associated domain-like"/>
    <property type="match status" value="1"/>
</dbReference>
<gene>
    <name evidence="16 18" type="primary">murB</name>
    <name evidence="18" type="ORF">F4162_04615</name>
</gene>
<dbReference type="InterPro" id="IPR036635">
    <property type="entry name" value="MurB_C_sf"/>
</dbReference>
<dbReference type="NCBIfam" id="TIGR00179">
    <property type="entry name" value="murB"/>
    <property type="match status" value="1"/>
</dbReference>
<keyword evidence="8 16" id="KW-0274">FAD</keyword>
<dbReference type="Pfam" id="PF01565">
    <property type="entry name" value="FAD_binding_4"/>
    <property type="match status" value="1"/>
</dbReference>
<feature type="active site" evidence="16">
    <location>
        <position position="170"/>
    </location>
</feature>
<evidence type="ECO:0000256" key="8">
    <source>
        <dbReference type="ARBA" id="ARBA00022827"/>
    </source>
</evidence>
<dbReference type="GO" id="GO:0009252">
    <property type="term" value="P:peptidoglycan biosynthetic process"/>
    <property type="evidence" value="ECO:0007669"/>
    <property type="project" value="UniProtKB-UniRule"/>
</dbReference>
<evidence type="ECO:0000256" key="14">
    <source>
        <dbReference type="ARBA" id="ARBA00023316"/>
    </source>
</evidence>
<keyword evidence="12 16" id="KW-0560">Oxidoreductase</keyword>
<dbReference type="GO" id="GO:0008762">
    <property type="term" value="F:UDP-N-acetylmuramate dehydrogenase activity"/>
    <property type="evidence" value="ECO:0007669"/>
    <property type="project" value="UniProtKB-UniRule"/>
</dbReference>
<dbReference type="NCBIfam" id="NF010480">
    <property type="entry name" value="PRK13905.1"/>
    <property type="match status" value="1"/>
</dbReference>
<dbReference type="GO" id="GO:0071949">
    <property type="term" value="F:FAD binding"/>
    <property type="evidence" value="ECO:0007669"/>
    <property type="project" value="InterPro"/>
</dbReference>
<dbReference type="Gene3D" id="3.30.465.10">
    <property type="match status" value="1"/>
</dbReference>
<evidence type="ECO:0000313" key="18">
    <source>
        <dbReference type="EMBL" id="MYG38273.1"/>
    </source>
</evidence>
<dbReference type="PROSITE" id="PS51387">
    <property type="entry name" value="FAD_PCMH"/>
    <property type="match status" value="1"/>
</dbReference>
<evidence type="ECO:0000256" key="13">
    <source>
        <dbReference type="ARBA" id="ARBA00023306"/>
    </source>
</evidence>
<dbReference type="GO" id="GO:0051301">
    <property type="term" value="P:cell division"/>
    <property type="evidence" value="ECO:0007669"/>
    <property type="project" value="UniProtKB-KW"/>
</dbReference>
<keyword evidence="6 16" id="KW-0132">Cell division</keyword>
<comment type="similarity">
    <text evidence="16">Belongs to the MurB family.</text>
</comment>
<dbReference type="SUPFAM" id="SSF56194">
    <property type="entry name" value="Uridine diphospho-N-Acetylenolpyruvylglucosamine reductase, MurB, C-terminal domain"/>
    <property type="match status" value="1"/>
</dbReference>
<feature type="active site" description="Proton donor" evidence="16">
    <location>
        <position position="226"/>
    </location>
</feature>
<feature type="active site" evidence="16">
    <location>
        <position position="296"/>
    </location>
</feature>
<protein>
    <recommendedName>
        <fullName evidence="16">UDP-N-acetylenolpyruvoylglucosamine reductase</fullName>
        <ecNumber evidence="16">1.3.1.98</ecNumber>
    </recommendedName>
    <alternativeName>
        <fullName evidence="16">UDP-N-acetylmuramate dehydrogenase</fullName>
    </alternativeName>
</protein>
<dbReference type="Gene3D" id="3.90.78.10">
    <property type="entry name" value="UDP-N-acetylenolpyruvoylglucosamine reductase, C-terminal domain"/>
    <property type="match status" value="1"/>
</dbReference>
<keyword evidence="14 16" id="KW-0961">Cell wall biogenesis/degradation</keyword>
<evidence type="ECO:0000256" key="3">
    <source>
        <dbReference type="ARBA" id="ARBA00004496"/>
    </source>
</evidence>
<evidence type="ECO:0000256" key="2">
    <source>
        <dbReference type="ARBA" id="ARBA00003921"/>
    </source>
</evidence>
<dbReference type="InterPro" id="IPR016166">
    <property type="entry name" value="FAD-bd_PCMH"/>
</dbReference>
<dbReference type="EMBL" id="VYDO01000148">
    <property type="protein sequence ID" value="MYG38273.1"/>
    <property type="molecule type" value="Genomic_DNA"/>
</dbReference>
<dbReference type="PANTHER" id="PTHR21071">
    <property type="entry name" value="UDP-N-ACETYLENOLPYRUVOYLGLUCOSAMINE REDUCTASE"/>
    <property type="match status" value="1"/>
</dbReference>
<dbReference type="PANTHER" id="PTHR21071:SF4">
    <property type="entry name" value="UDP-N-ACETYLENOLPYRUVOYLGLUCOSAMINE REDUCTASE"/>
    <property type="match status" value="1"/>
</dbReference>
<keyword evidence="13 16" id="KW-0131">Cell cycle</keyword>
<dbReference type="UniPathway" id="UPA00219"/>
<name>A0A6B1FBG5_9SYNE</name>
<comment type="cofactor">
    <cofactor evidence="1 16">
        <name>FAD</name>
        <dbReference type="ChEBI" id="CHEBI:57692"/>
    </cofactor>
</comment>
<dbReference type="Pfam" id="PF02873">
    <property type="entry name" value="MurB_C"/>
    <property type="match status" value="1"/>
</dbReference>
<accession>A0A6B1FBG5</accession>
<evidence type="ECO:0000256" key="1">
    <source>
        <dbReference type="ARBA" id="ARBA00001974"/>
    </source>
</evidence>
<keyword evidence="10 16" id="KW-0133">Cell shape</keyword>
<dbReference type="InterPro" id="IPR036318">
    <property type="entry name" value="FAD-bd_PCMH-like_sf"/>
</dbReference>
<keyword evidence="5 16" id="KW-0963">Cytoplasm</keyword>
<comment type="subcellular location">
    <subcellularLocation>
        <location evidence="3 16">Cytoplasm</location>
    </subcellularLocation>
</comment>
<keyword evidence="7 16" id="KW-0285">Flavoprotein</keyword>
<evidence type="ECO:0000259" key="17">
    <source>
        <dbReference type="PROSITE" id="PS51387"/>
    </source>
</evidence>
<dbReference type="InterPro" id="IPR011601">
    <property type="entry name" value="MurB_C"/>
</dbReference>
<proteinExistence type="inferred from homology"/>
<comment type="pathway">
    <text evidence="4 16">Cell wall biogenesis; peptidoglycan biosynthesis.</text>
</comment>
<dbReference type="Gene3D" id="3.30.43.10">
    <property type="entry name" value="Uridine Diphospho-n-acetylenolpyruvylglucosamine Reductase, domain 2"/>
    <property type="match status" value="1"/>
</dbReference>